<name>A0A835QMQ0_VANPL</name>
<sequence>MSESRISSDTPEVGDPSKNLIQLLQYLNDDGKGSEVAVDNLGAEKCEELLSTAWKDTYPAPITWEKFDGNGAVFSEDSGKDESIVEISGDGANAFPYSGKEAGSLKAAGDMVDLQHETLKETLLLRAAGEMAHLPEDSGQGVFFGERTGQKTGAGRTQHVAGTVEGSDACNVGLAEVPCNNSIEMPLLASKCGEKRVGGVLATAMRKYAVPKSSCYHGVTKLKWSGKYEAHLWDNTSRVEGSRRKGKHDSADLNSCSNSLQAAMSLRRRQLGHMILQFLSIGVQAKPPSLTSPFRSMRMSSSL</sequence>
<dbReference type="PANTHER" id="PTHR32467:SF83">
    <property type="entry name" value="AP2_ERF DOMAIN-CONTAINING PROTEIN"/>
    <property type="match status" value="1"/>
</dbReference>
<keyword evidence="2" id="KW-1185">Reference proteome</keyword>
<protein>
    <submittedName>
        <fullName evidence="1">Uncharacterized protein</fullName>
    </submittedName>
</protein>
<proteinExistence type="predicted"/>
<evidence type="ECO:0000313" key="2">
    <source>
        <dbReference type="Proteomes" id="UP000636800"/>
    </source>
</evidence>
<organism evidence="1 2">
    <name type="scientific">Vanilla planifolia</name>
    <name type="common">Vanilla</name>
    <dbReference type="NCBI Taxonomy" id="51239"/>
    <lineage>
        <taxon>Eukaryota</taxon>
        <taxon>Viridiplantae</taxon>
        <taxon>Streptophyta</taxon>
        <taxon>Embryophyta</taxon>
        <taxon>Tracheophyta</taxon>
        <taxon>Spermatophyta</taxon>
        <taxon>Magnoliopsida</taxon>
        <taxon>Liliopsida</taxon>
        <taxon>Asparagales</taxon>
        <taxon>Orchidaceae</taxon>
        <taxon>Vanilloideae</taxon>
        <taxon>Vanilleae</taxon>
        <taxon>Vanilla</taxon>
    </lineage>
</organism>
<dbReference type="AlphaFoldDB" id="A0A835QMQ0"/>
<evidence type="ECO:0000313" key="1">
    <source>
        <dbReference type="EMBL" id="KAG0476226.1"/>
    </source>
</evidence>
<dbReference type="EMBL" id="JADCNL010000006">
    <property type="protein sequence ID" value="KAG0476226.1"/>
    <property type="molecule type" value="Genomic_DNA"/>
</dbReference>
<gene>
    <name evidence="1" type="ORF">HPP92_013067</name>
</gene>
<dbReference type="Proteomes" id="UP000636800">
    <property type="component" value="Chromosome 6"/>
</dbReference>
<comment type="caution">
    <text evidence="1">The sequence shown here is derived from an EMBL/GenBank/DDBJ whole genome shotgun (WGS) entry which is preliminary data.</text>
</comment>
<accession>A0A835QMQ0</accession>
<reference evidence="1 2" key="1">
    <citation type="journal article" date="2020" name="Nat. Food">
        <title>A phased Vanilla planifolia genome enables genetic improvement of flavour and production.</title>
        <authorList>
            <person name="Hasing T."/>
            <person name="Tang H."/>
            <person name="Brym M."/>
            <person name="Khazi F."/>
            <person name="Huang T."/>
            <person name="Chambers A.H."/>
        </authorList>
    </citation>
    <scope>NUCLEOTIDE SEQUENCE [LARGE SCALE GENOMIC DNA]</scope>
    <source>
        <tissue evidence="1">Leaf</tissue>
    </source>
</reference>
<dbReference type="OrthoDB" id="19232at2759"/>
<dbReference type="PANTHER" id="PTHR32467">
    <property type="entry name" value="AP2-LIKE ETHYLENE-RESPONSIVE TRANSCRIPTION FACTOR"/>
    <property type="match status" value="1"/>
</dbReference>